<accession>A0A3M7SKN2</accession>
<proteinExistence type="predicted"/>
<gene>
    <name evidence="1" type="ORF">BpHYR1_010704</name>
</gene>
<dbReference type="EMBL" id="REGN01001203">
    <property type="protein sequence ID" value="RNA36316.1"/>
    <property type="molecule type" value="Genomic_DNA"/>
</dbReference>
<evidence type="ECO:0000313" key="2">
    <source>
        <dbReference type="Proteomes" id="UP000276133"/>
    </source>
</evidence>
<dbReference type="Proteomes" id="UP000276133">
    <property type="component" value="Unassembled WGS sequence"/>
</dbReference>
<evidence type="ECO:0000313" key="1">
    <source>
        <dbReference type="EMBL" id="RNA36316.1"/>
    </source>
</evidence>
<comment type="caution">
    <text evidence="1">The sequence shown here is derived from an EMBL/GenBank/DDBJ whole genome shotgun (WGS) entry which is preliminary data.</text>
</comment>
<dbReference type="AlphaFoldDB" id="A0A3M7SKN2"/>
<sequence length="105" mass="12280">MGSLLILAFGFSGTEFLLGFGLAQRSRLSLKLLRSVTLSYRENNEIFPFIDEVVGNRETTRRTYRSMRVRINNPWKSCNFKLTYTLPPRPVCTMFDLRLEITSYF</sequence>
<protein>
    <submittedName>
        <fullName evidence="1">Uncharacterized protein</fullName>
    </submittedName>
</protein>
<reference evidence="1 2" key="1">
    <citation type="journal article" date="2018" name="Sci. Rep.">
        <title>Genomic signatures of local adaptation to the degree of environmental predictability in rotifers.</title>
        <authorList>
            <person name="Franch-Gras L."/>
            <person name="Hahn C."/>
            <person name="Garcia-Roger E.M."/>
            <person name="Carmona M.J."/>
            <person name="Serra M."/>
            <person name="Gomez A."/>
        </authorList>
    </citation>
    <scope>NUCLEOTIDE SEQUENCE [LARGE SCALE GENOMIC DNA]</scope>
    <source>
        <strain evidence="1">HYR1</strain>
    </source>
</reference>
<name>A0A3M7SKN2_BRAPC</name>
<keyword evidence="2" id="KW-1185">Reference proteome</keyword>
<organism evidence="1 2">
    <name type="scientific">Brachionus plicatilis</name>
    <name type="common">Marine rotifer</name>
    <name type="synonym">Brachionus muelleri</name>
    <dbReference type="NCBI Taxonomy" id="10195"/>
    <lineage>
        <taxon>Eukaryota</taxon>
        <taxon>Metazoa</taxon>
        <taxon>Spiralia</taxon>
        <taxon>Gnathifera</taxon>
        <taxon>Rotifera</taxon>
        <taxon>Eurotatoria</taxon>
        <taxon>Monogononta</taxon>
        <taxon>Pseudotrocha</taxon>
        <taxon>Ploima</taxon>
        <taxon>Brachionidae</taxon>
        <taxon>Brachionus</taxon>
    </lineage>
</organism>